<protein>
    <submittedName>
        <fullName evidence="11">Parallel beta-helix repeat protein</fullName>
    </submittedName>
</protein>
<comment type="cofactor">
    <cofactor evidence="1">
        <name>Ca(2+)</name>
        <dbReference type="ChEBI" id="CHEBI:29108"/>
    </cofactor>
</comment>
<evidence type="ECO:0000256" key="6">
    <source>
        <dbReference type="ARBA" id="ARBA00022837"/>
    </source>
</evidence>
<dbReference type="InterPro" id="IPR059226">
    <property type="entry name" value="Choice_anch_Q_dom"/>
</dbReference>
<evidence type="ECO:0000313" key="12">
    <source>
        <dbReference type="Proteomes" id="UP000292564"/>
    </source>
</evidence>
<name>A0A4Q7ZSE2_9ACTN</name>
<evidence type="ECO:0000256" key="8">
    <source>
        <dbReference type="ARBA" id="ARBA00038263"/>
    </source>
</evidence>
<dbReference type="SMART" id="SM00710">
    <property type="entry name" value="PbH1"/>
    <property type="match status" value="5"/>
</dbReference>
<dbReference type="InterPro" id="IPR039448">
    <property type="entry name" value="Beta_helix"/>
</dbReference>
<organism evidence="11 12">
    <name type="scientific">Krasilnikovia cinnamomea</name>
    <dbReference type="NCBI Taxonomy" id="349313"/>
    <lineage>
        <taxon>Bacteria</taxon>
        <taxon>Bacillati</taxon>
        <taxon>Actinomycetota</taxon>
        <taxon>Actinomycetes</taxon>
        <taxon>Micromonosporales</taxon>
        <taxon>Micromonosporaceae</taxon>
        <taxon>Krasilnikovia</taxon>
    </lineage>
</organism>
<comment type="similarity">
    <text evidence="8">Belongs to the polysaccharide lyase 9 family.</text>
</comment>
<evidence type="ECO:0000256" key="2">
    <source>
        <dbReference type="ARBA" id="ARBA00004613"/>
    </source>
</evidence>
<dbReference type="GO" id="GO:0046872">
    <property type="term" value="F:metal ion binding"/>
    <property type="evidence" value="ECO:0007669"/>
    <property type="project" value="UniProtKB-KW"/>
</dbReference>
<evidence type="ECO:0000256" key="7">
    <source>
        <dbReference type="ARBA" id="ARBA00023239"/>
    </source>
</evidence>
<accession>A0A4Q7ZSE2</accession>
<evidence type="ECO:0000256" key="5">
    <source>
        <dbReference type="ARBA" id="ARBA00022729"/>
    </source>
</evidence>
<dbReference type="InterPro" id="IPR006626">
    <property type="entry name" value="PbH1"/>
</dbReference>
<dbReference type="OrthoDB" id="9765222at2"/>
<reference evidence="11 12" key="1">
    <citation type="submission" date="2019-02" db="EMBL/GenBank/DDBJ databases">
        <title>Sequencing the genomes of 1000 actinobacteria strains.</title>
        <authorList>
            <person name="Klenk H.-P."/>
        </authorList>
    </citation>
    <scope>NUCLEOTIDE SEQUENCE [LARGE SCALE GENOMIC DNA]</scope>
    <source>
        <strain evidence="11 12">DSM 45162</strain>
    </source>
</reference>
<dbReference type="GO" id="GO:0016837">
    <property type="term" value="F:carbon-oxygen lyase activity, acting on polysaccharides"/>
    <property type="evidence" value="ECO:0007669"/>
    <property type="project" value="TreeGrafter"/>
</dbReference>
<keyword evidence="3" id="KW-0964">Secreted</keyword>
<evidence type="ECO:0000313" key="11">
    <source>
        <dbReference type="EMBL" id="RZU53425.1"/>
    </source>
</evidence>
<dbReference type="InterPro" id="IPR052052">
    <property type="entry name" value="Polysaccharide_Lyase_9"/>
</dbReference>
<evidence type="ECO:0000256" key="4">
    <source>
        <dbReference type="ARBA" id="ARBA00022723"/>
    </source>
</evidence>
<gene>
    <name evidence="11" type="ORF">EV385_5351</name>
</gene>
<dbReference type="Pfam" id="PF13229">
    <property type="entry name" value="Beta_helix"/>
    <property type="match status" value="1"/>
</dbReference>
<dbReference type="PANTHER" id="PTHR40088">
    <property type="entry name" value="PECTATE LYASE (EUROFUNG)"/>
    <property type="match status" value="1"/>
</dbReference>
<dbReference type="EMBL" id="SHKY01000001">
    <property type="protein sequence ID" value="RZU53425.1"/>
    <property type="molecule type" value="Genomic_DNA"/>
</dbReference>
<evidence type="ECO:0000256" key="9">
    <source>
        <dbReference type="SAM" id="SignalP"/>
    </source>
</evidence>
<dbReference type="RefSeq" id="WP_130511912.1">
    <property type="nucleotide sequence ID" value="NZ_SHKY01000001.1"/>
</dbReference>
<dbReference type="AlphaFoldDB" id="A0A4Q7ZSE2"/>
<keyword evidence="12" id="KW-1185">Reference proteome</keyword>
<feature type="signal peptide" evidence="9">
    <location>
        <begin position="1"/>
        <end position="27"/>
    </location>
</feature>
<keyword evidence="7" id="KW-0456">Lyase</keyword>
<keyword evidence="4" id="KW-0479">Metal-binding</keyword>
<keyword evidence="6" id="KW-0106">Calcium</keyword>
<comment type="subcellular location">
    <subcellularLocation>
        <location evidence="2">Secreted</location>
    </subcellularLocation>
</comment>
<feature type="domain" description="Right handed beta helix" evidence="10">
    <location>
        <begin position="120"/>
        <end position="280"/>
    </location>
</feature>
<dbReference type="PANTHER" id="PTHR40088:SF1">
    <property type="entry name" value="PECTATE LYASE PEL9"/>
    <property type="match status" value="1"/>
</dbReference>
<dbReference type="InterPro" id="IPR012334">
    <property type="entry name" value="Pectin_lyas_fold"/>
</dbReference>
<proteinExistence type="inferred from homology"/>
<dbReference type="InterPro" id="IPR011050">
    <property type="entry name" value="Pectin_lyase_fold/virulence"/>
</dbReference>
<evidence type="ECO:0000259" key="10">
    <source>
        <dbReference type="Pfam" id="PF13229"/>
    </source>
</evidence>
<dbReference type="SUPFAM" id="SSF51126">
    <property type="entry name" value="Pectin lyase-like"/>
    <property type="match status" value="1"/>
</dbReference>
<feature type="chain" id="PRO_5020181552" evidence="9">
    <location>
        <begin position="28"/>
        <end position="447"/>
    </location>
</feature>
<evidence type="ECO:0000256" key="3">
    <source>
        <dbReference type="ARBA" id="ARBA00022525"/>
    </source>
</evidence>
<comment type="caution">
    <text evidence="11">The sequence shown here is derived from an EMBL/GenBank/DDBJ whole genome shotgun (WGS) entry which is preliminary data.</text>
</comment>
<dbReference type="NCBIfam" id="NF041518">
    <property type="entry name" value="choice_anch_Q"/>
    <property type="match status" value="1"/>
</dbReference>
<dbReference type="GO" id="GO:0005576">
    <property type="term" value="C:extracellular region"/>
    <property type="evidence" value="ECO:0007669"/>
    <property type="project" value="UniProtKB-SubCell"/>
</dbReference>
<keyword evidence="5 9" id="KW-0732">Signal</keyword>
<sequence length="447" mass="47766">MQRRLLWSTALASAVLVTLAGSPAAIAAPASRIRAHHYYVSGFGSDSNNGLSPAAPFRNIQRAADLTNPGDTVYIMNGTYGDTSTEGVVQVTRSGAPGRVITYRSMPGHRPVLKPVTGWNGIVLIGASYITIQGLEIKGDSQNITLEQATAGASASQPRFNTNCINTREDRTTGALSHHLTIRGNYLHHCPGAGIGIVFGDHVLVEHNRIHSTSWYTVFGTSGVSVYEPVDVAAPAVHQHYKITIQNNVSYDNENKIKWIGCGCISDGNGIIVDDTLHKQSGKKPYTGKILVANNIVFDNGGSGIHAFSSKNVDIVHNTAYLNSRSPALSNPNIGAWFSVDVNLLNNISYARAGKATTFSYGNSNVRYDFNVYFGGLPPQAQGPHDIIADPGFVNPGTDPATANFCLRPHSPAVDSGTGSVPVVIDYYGTRRPQGAAVDRGAIERIR</sequence>
<dbReference type="Gene3D" id="2.160.20.10">
    <property type="entry name" value="Single-stranded right-handed beta-helix, Pectin lyase-like"/>
    <property type="match status" value="1"/>
</dbReference>
<evidence type="ECO:0000256" key="1">
    <source>
        <dbReference type="ARBA" id="ARBA00001913"/>
    </source>
</evidence>
<dbReference type="Proteomes" id="UP000292564">
    <property type="component" value="Unassembled WGS sequence"/>
</dbReference>